<dbReference type="PANTHER" id="PTHR10582:SF2">
    <property type="entry name" value="INACTIVE"/>
    <property type="match status" value="1"/>
</dbReference>
<feature type="transmembrane region" description="Helical" evidence="3">
    <location>
        <begin position="358"/>
        <end position="376"/>
    </location>
</feature>
<sequence length="764" mass="85574">MARVVSRVHATDDEIVAVQYCEVEIFRLVSANDTRGALADGATPIMVAYARKYFELGQTLITACLEPGDNKQQLLTHVSSASPFHGENVLHLAVVYRNVEAIQWLVDTVPDLLDAETTASRYEPGMLCYLGGTPLLFAMAAKLLDGAKAILAAAEKAPPGSPAAKTSIFMTDRFVVYDLPEVYDFAIKYAMTTYPYACPVGFAVDDPTYDLHAFLQRLQPADNLSFNRFLHQYNEDSLTPLTLAAAMGKATIFQHQVMRRATTTWKYGPAVTKMIPLRDVDECLDRSATGPQSVTGQRAKRSAVECLTSYRVLSKCIPKTAQEEAMRGRLEILSTHEIEKLLDKKWEFVGAAMFRRDLCRHVIFTLVFTGSTLFPSHYRDKSSTLADAWVLIVCECYVVGEVVLCMLRELRQVQHHGWRSYTEDSGAAMVDNLLKGAVGLLIVGGIICRACGDFASEDAFVASALLCSYLYMFFFLYGFRATGPFIVMLGRMLKLDVVRFVLVFASILFGFASALYVVVDNRSGAGAFLDRVQSLLLAVFAATFSFDEYRRSTISQLFIFVYMALVVIVLVNLLIAMSSIWTPLQFNNKLINELRRMGNSYDSIIDFAEQRWYAERANVMNSLASGQSAEKRAKGRLKFAAQLVVGQDVEHFVHIEYQDAKEWWGDDHAGDGREKRDGENRSAPSKPACEQTYLVNHQGRERSRHYESNVEIDLESTLAQLAHGVLQHFRTQPRDEDSVNRETLLLGHVTKIRSLLSNNQVSKY</sequence>
<dbReference type="Gene3D" id="1.25.40.20">
    <property type="entry name" value="Ankyrin repeat-containing domain"/>
    <property type="match status" value="1"/>
</dbReference>
<dbReference type="GO" id="GO:0005886">
    <property type="term" value="C:plasma membrane"/>
    <property type="evidence" value="ECO:0007669"/>
    <property type="project" value="TreeGrafter"/>
</dbReference>
<evidence type="ECO:0008006" key="6">
    <source>
        <dbReference type="Google" id="ProtNLM"/>
    </source>
</evidence>
<feature type="compositionally biased region" description="Basic and acidic residues" evidence="2">
    <location>
        <begin position="666"/>
        <end position="680"/>
    </location>
</feature>
<keyword evidence="5" id="KW-1185">Reference proteome</keyword>
<dbReference type="eggNOG" id="KOG3676">
    <property type="taxonomic scope" value="Eukaryota"/>
</dbReference>
<accession>T0RNC5</accession>
<evidence type="ECO:0000256" key="2">
    <source>
        <dbReference type="SAM" id="MobiDB-lite"/>
    </source>
</evidence>
<feature type="transmembrane region" description="Helical" evidence="3">
    <location>
        <begin position="558"/>
        <end position="581"/>
    </location>
</feature>
<feature type="transmembrane region" description="Helical" evidence="3">
    <location>
        <begin position="525"/>
        <end position="546"/>
    </location>
</feature>
<dbReference type="EMBL" id="JH767169">
    <property type="protein sequence ID" value="EQC31452.1"/>
    <property type="molecule type" value="Genomic_DNA"/>
</dbReference>
<dbReference type="AlphaFoldDB" id="T0RNC5"/>
<dbReference type="STRING" id="1156394.T0RNC5"/>
<dbReference type="Proteomes" id="UP000030762">
    <property type="component" value="Unassembled WGS sequence"/>
</dbReference>
<dbReference type="GO" id="GO:0098703">
    <property type="term" value="P:calcium ion import across plasma membrane"/>
    <property type="evidence" value="ECO:0007669"/>
    <property type="project" value="TreeGrafter"/>
</dbReference>
<dbReference type="RefSeq" id="XP_008615293.1">
    <property type="nucleotide sequence ID" value="XM_008617071.1"/>
</dbReference>
<evidence type="ECO:0000313" key="5">
    <source>
        <dbReference type="Proteomes" id="UP000030762"/>
    </source>
</evidence>
<feature type="transmembrane region" description="Helical" evidence="3">
    <location>
        <begin position="388"/>
        <end position="407"/>
    </location>
</feature>
<dbReference type="InterPro" id="IPR024862">
    <property type="entry name" value="TRPV"/>
</dbReference>
<dbReference type="GO" id="GO:0005216">
    <property type="term" value="F:monoatomic ion channel activity"/>
    <property type="evidence" value="ECO:0007669"/>
    <property type="project" value="InterPro"/>
</dbReference>
<protein>
    <recommendedName>
        <fullName evidence="6">Ion transport domain-containing protein</fullName>
    </recommendedName>
</protein>
<feature type="transmembrane region" description="Helical" evidence="3">
    <location>
        <begin position="459"/>
        <end position="479"/>
    </location>
</feature>
<reference evidence="4 5" key="1">
    <citation type="submission" date="2012-04" db="EMBL/GenBank/DDBJ databases">
        <title>The Genome Sequence of Saprolegnia declina VS20.</title>
        <authorList>
            <consortium name="The Broad Institute Genome Sequencing Platform"/>
            <person name="Russ C."/>
            <person name="Nusbaum C."/>
            <person name="Tyler B."/>
            <person name="van West P."/>
            <person name="Dieguez-Uribeondo J."/>
            <person name="de Bruijn I."/>
            <person name="Tripathy S."/>
            <person name="Jiang R."/>
            <person name="Young S.K."/>
            <person name="Zeng Q."/>
            <person name="Gargeya S."/>
            <person name="Fitzgerald M."/>
            <person name="Haas B."/>
            <person name="Abouelleil A."/>
            <person name="Alvarado L."/>
            <person name="Arachchi H.M."/>
            <person name="Berlin A."/>
            <person name="Chapman S.B."/>
            <person name="Goldberg J."/>
            <person name="Griggs A."/>
            <person name="Gujja S."/>
            <person name="Hansen M."/>
            <person name="Howarth C."/>
            <person name="Imamovic A."/>
            <person name="Larimer J."/>
            <person name="McCowen C."/>
            <person name="Montmayeur A."/>
            <person name="Murphy C."/>
            <person name="Neiman D."/>
            <person name="Pearson M."/>
            <person name="Priest M."/>
            <person name="Roberts A."/>
            <person name="Saif S."/>
            <person name="Shea T."/>
            <person name="Sisk P."/>
            <person name="Sykes S."/>
            <person name="Wortman J."/>
            <person name="Nusbaum C."/>
            <person name="Birren B."/>
        </authorList>
    </citation>
    <scope>NUCLEOTIDE SEQUENCE [LARGE SCALE GENOMIC DNA]</scope>
    <source>
        <strain evidence="4 5">VS20</strain>
    </source>
</reference>
<feature type="transmembrane region" description="Helical" evidence="3">
    <location>
        <begin position="428"/>
        <end position="447"/>
    </location>
</feature>
<feature type="region of interest" description="Disordered" evidence="2">
    <location>
        <begin position="666"/>
        <end position="690"/>
    </location>
</feature>
<dbReference type="InParanoid" id="T0RNC5"/>
<keyword evidence="3" id="KW-0812">Transmembrane</keyword>
<dbReference type="InterPro" id="IPR036770">
    <property type="entry name" value="Ankyrin_rpt-contain_sf"/>
</dbReference>
<keyword evidence="1" id="KW-0677">Repeat</keyword>
<keyword evidence="3" id="KW-1133">Transmembrane helix</keyword>
<dbReference type="GeneID" id="19951778"/>
<dbReference type="VEuPathDB" id="FungiDB:SDRG_11051"/>
<evidence type="ECO:0000256" key="1">
    <source>
        <dbReference type="ARBA" id="ARBA00022737"/>
    </source>
</evidence>
<organism evidence="4 5">
    <name type="scientific">Saprolegnia diclina (strain VS20)</name>
    <dbReference type="NCBI Taxonomy" id="1156394"/>
    <lineage>
        <taxon>Eukaryota</taxon>
        <taxon>Sar</taxon>
        <taxon>Stramenopiles</taxon>
        <taxon>Oomycota</taxon>
        <taxon>Saprolegniomycetes</taxon>
        <taxon>Saprolegniales</taxon>
        <taxon>Saprolegniaceae</taxon>
        <taxon>Saprolegnia</taxon>
    </lineage>
</organism>
<name>T0RNC5_SAPDV</name>
<feature type="transmembrane region" description="Helical" evidence="3">
    <location>
        <begin position="500"/>
        <end position="519"/>
    </location>
</feature>
<proteinExistence type="predicted"/>
<dbReference type="PANTHER" id="PTHR10582">
    <property type="entry name" value="TRANSIENT RECEPTOR POTENTIAL ION CHANNEL PROTEIN"/>
    <property type="match status" value="1"/>
</dbReference>
<dbReference type="SUPFAM" id="SSF48403">
    <property type="entry name" value="Ankyrin repeat"/>
    <property type="match status" value="1"/>
</dbReference>
<dbReference type="OrthoDB" id="533508at2759"/>
<keyword evidence="3" id="KW-0472">Membrane</keyword>
<evidence type="ECO:0000256" key="3">
    <source>
        <dbReference type="SAM" id="Phobius"/>
    </source>
</evidence>
<gene>
    <name evidence="4" type="ORF">SDRG_11051</name>
</gene>
<evidence type="ECO:0000313" key="4">
    <source>
        <dbReference type="EMBL" id="EQC31452.1"/>
    </source>
</evidence>